<evidence type="ECO:0000256" key="4">
    <source>
        <dbReference type="ARBA" id="ARBA00023239"/>
    </source>
</evidence>
<dbReference type="GO" id="GO:0006782">
    <property type="term" value="P:protoporphyrinogen IX biosynthetic process"/>
    <property type="evidence" value="ECO:0007669"/>
    <property type="project" value="UniProtKB-UniRule"/>
</dbReference>
<dbReference type="GO" id="GO:0004852">
    <property type="term" value="F:uroporphyrinogen-III synthase activity"/>
    <property type="evidence" value="ECO:0007669"/>
    <property type="project" value="UniProtKB-UniRule"/>
</dbReference>
<dbReference type="InterPro" id="IPR039793">
    <property type="entry name" value="UROS/Hem4"/>
</dbReference>
<dbReference type="PANTHER" id="PTHR38042">
    <property type="entry name" value="UROPORPHYRINOGEN-III SYNTHASE, CHLOROPLASTIC"/>
    <property type="match status" value="1"/>
</dbReference>
<dbReference type="EMBL" id="PSYR01000001">
    <property type="protein sequence ID" value="RCN58547.1"/>
    <property type="molecule type" value="Genomic_DNA"/>
</dbReference>
<evidence type="ECO:0000256" key="2">
    <source>
        <dbReference type="ARBA" id="ARBA00008133"/>
    </source>
</evidence>
<keyword evidence="12" id="KW-1185">Reference proteome</keyword>
<comment type="function">
    <text evidence="6 9">Catalyzes cyclization of the linear tetrapyrrole, hydroxymethylbilane, to the macrocyclic uroporphyrinogen III.</text>
</comment>
<gene>
    <name evidence="11" type="ORF">C4900_01770</name>
</gene>
<sequence>MTDLAGLHILVTRPAGQAQGLMDKLAALGARPLHFAAVEIVEPHDIAGLKAVVADLAAFDWAIFISPNAVTRAFNLMQGWGQAWPAKVRMAAIGRGSARELQRLGFRDILVPEGRFDSESLLSMSPLQDMQGKGVVVFRGEGGRELLGDTLAARGARVRYAECYRRAAPSADISGLLRAWARHGLDAVIVTSVEGLHHLYDALGQVGRQWLTKTPLVVVGTRQRDACRALGLQGPLIVAAGADDETLIAALCSWHAGKNPL</sequence>
<evidence type="ECO:0000256" key="7">
    <source>
        <dbReference type="ARBA" id="ARBA00040167"/>
    </source>
</evidence>
<feature type="domain" description="Tetrapyrrole biosynthesis uroporphyrinogen III synthase" evidence="10">
    <location>
        <begin position="23"/>
        <end position="248"/>
    </location>
</feature>
<name>A0A368HK72_9GAMM</name>
<dbReference type="AlphaFoldDB" id="A0A368HK72"/>
<evidence type="ECO:0000256" key="8">
    <source>
        <dbReference type="ARBA" id="ARBA00048617"/>
    </source>
</evidence>
<evidence type="ECO:0000259" key="10">
    <source>
        <dbReference type="Pfam" id="PF02602"/>
    </source>
</evidence>
<dbReference type="Pfam" id="PF02602">
    <property type="entry name" value="HEM4"/>
    <property type="match status" value="1"/>
</dbReference>
<evidence type="ECO:0000256" key="5">
    <source>
        <dbReference type="ARBA" id="ARBA00023244"/>
    </source>
</evidence>
<dbReference type="SUPFAM" id="SSF69618">
    <property type="entry name" value="HemD-like"/>
    <property type="match status" value="1"/>
</dbReference>
<dbReference type="RefSeq" id="WP_114282210.1">
    <property type="nucleotide sequence ID" value="NZ_CP080624.1"/>
</dbReference>
<evidence type="ECO:0000256" key="3">
    <source>
        <dbReference type="ARBA" id="ARBA00013109"/>
    </source>
</evidence>
<evidence type="ECO:0000256" key="1">
    <source>
        <dbReference type="ARBA" id="ARBA00004772"/>
    </source>
</evidence>
<proteinExistence type="inferred from homology"/>
<dbReference type="CDD" id="cd06578">
    <property type="entry name" value="HemD"/>
    <property type="match status" value="1"/>
</dbReference>
<dbReference type="PANTHER" id="PTHR38042:SF1">
    <property type="entry name" value="UROPORPHYRINOGEN-III SYNTHASE, CHLOROPLASTIC"/>
    <property type="match status" value="1"/>
</dbReference>
<dbReference type="OrthoDB" id="9787650at2"/>
<dbReference type="EC" id="4.2.1.75" evidence="3 9"/>
<dbReference type="GO" id="GO:0006780">
    <property type="term" value="P:uroporphyrinogen III biosynthetic process"/>
    <property type="evidence" value="ECO:0007669"/>
    <property type="project" value="UniProtKB-UniRule"/>
</dbReference>
<dbReference type="InterPro" id="IPR036108">
    <property type="entry name" value="4pyrrol_syn_uPrphyn_synt_sf"/>
</dbReference>
<protein>
    <recommendedName>
        <fullName evidence="7 9">Uroporphyrinogen-III synthase</fullName>
        <ecNumber evidence="3 9">4.2.1.75</ecNumber>
    </recommendedName>
</protein>
<dbReference type="InterPro" id="IPR003754">
    <property type="entry name" value="4pyrrol_synth_uPrphyn_synth"/>
</dbReference>
<accession>A0A368HK72</accession>
<evidence type="ECO:0000256" key="6">
    <source>
        <dbReference type="ARBA" id="ARBA00037589"/>
    </source>
</evidence>
<reference evidence="11 12" key="1">
    <citation type="submission" date="2018-02" db="EMBL/GenBank/DDBJ databases">
        <title>Insights into the biology of acidophilic members of the Acidiferrobacteraceae family derived from comparative genomic analyses.</title>
        <authorList>
            <person name="Issotta F."/>
            <person name="Thyssen C."/>
            <person name="Mena C."/>
            <person name="Moya A."/>
            <person name="Bellenberg S."/>
            <person name="Sproer C."/>
            <person name="Covarrubias P.C."/>
            <person name="Sand W."/>
            <person name="Quatrini R."/>
            <person name="Vera M."/>
        </authorList>
    </citation>
    <scope>NUCLEOTIDE SEQUENCE [LARGE SCALE GENOMIC DNA]</scope>
    <source>
        <strain evidence="12">m-1</strain>
    </source>
</reference>
<comment type="catalytic activity">
    <reaction evidence="8 9">
        <text>hydroxymethylbilane = uroporphyrinogen III + H2O</text>
        <dbReference type="Rhea" id="RHEA:18965"/>
        <dbReference type="ChEBI" id="CHEBI:15377"/>
        <dbReference type="ChEBI" id="CHEBI:57308"/>
        <dbReference type="ChEBI" id="CHEBI:57845"/>
        <dbReference type="EC" id="4.2.1.75"/>
    </reaction>
</comment>
<dbReference type="Proteomes" id="UP000253250">
    <property type="component" value="Unassembled WGS sequence"/>
</dbReference>
<dbReference type="Gene3D" id="3.40.50.10090">
    <property type="match status" value="2"/>
</dbReference>
<comment type="pathway">
    <text evidence="1 9">Porphyrin-containing compound metabolism; protoporphyrin-IX biosynthesis; coproporphyrinogen-III from 5-aminolevulinate: step 3/4.</text>
</comment>
<evidence type="ECO:0000313" key="11">
    <source>
        <dbReference type="EMBL" id="RCN58547.1"/>
    </source>
</evidence>
<keyword evidence="4 9" id="KW-0456">Lyase</keyword>
<dbReference type="UniPathway" id="UPA00251">
    <property type="reaction ID" value="UER00320"/>
</dbReference>
<comment type="similarity">
    <text evidence="2 9">Belongs to the uroporphyrinogen-III synthase family.</text>
</comment>
<keyword evidence="5 9" id="KW-0627">Porphyrin biosynthesis</keyword>
<organism evidence="11 12">
    <name type="scientific">Acidiferrobacter thiooxydans</name>
    <dbReference type="NCBI Taxonomy" id="163359"/>
    <lineage>
        <taxon>Bacteria</taxon>
        <taxon>Pseudomonadati</taxon>
        <taxon>Pseudomonadota</taxon>
        <taxon>Gammaproteobacteria</taxon>
        <taxon>Acidiferrobacterales</taxon>
        <taxon>Acidiferrobacteraceae</taxon>
        <taxon>Acidiferrobacter</taxon>
    </lineage>
</organism>
<evidence type="ECO:0000313" key="12">
    <source>
        <dbReference type="Proteomes" id="UP000253250"/>
    </source>
</evidence>
<evidence type="ECO:0000256" key="9">
    <source>
        <dbReference type="RuleBase" id="RU366031"/>
    </source>
</evidence>
<comment type="caution">
    <text evidence="11">The sequence shown here is derived from an EMBL/GenBank/DDBJ whole genome shotgun (WGS) entry which is preliminary data.</text>
</comment>